<accession>A0A0F9WA17</accession>
<dbReference type="EMBL" id="LAZR01000199">
    <property type="protein sequence ID" value="KKN82551.1"/>
    <property type="molecule type" value="Genomic_DNA"/>
</dbReference>
<evidence type="ECO:0000313" key="1">
    <source>
        <dbReference type="EMBL" id="KKN82551.1"/>
    </source>
</evidence>
<protein>
    <recommendedName>
        <fullName evidence="2">GIY-YIG domain-containing protein</fullName>
    </recommendedName>
</protein>
<proteinExistence type="predicted"/>
<organism evidence="1">
    <name type="scientific">marine sediment metagenome</name>
    <dbReference type="NCBI Taxonomy" id="412755"/>
    <lineage>
        <taxon>unclassified sequences</taxon>
        <taxon>metagenomes</taxon>
        <taxon>ecological metagenomes</taxon>
    </lineage>
</organism>
<name>A0A0F9WA17_9ZZZZ</name>
<evidence type="ECO:0008006" key="2">
    <source>
        <dbReference type="Google" id="ProtNLM"/>
    </source>
</evidence>
<dbReference type="SUPFAM" id="SSF82771">
    <property type="entry name" value="GIY-YIG endonuclease"/>
    <property type="match status" value="1"/>
</dbReference>
<sequence length="185" mass="21725">MTEEIKNIASGLISHLQSVKNKGAKQYFQHDFDCSFFQDWNLTDIRDSDEHKEVFKKLGLITGPVVYWFEIIPPTSNEDIRKLISKYKYSEDAKSVPALKKKYFKESTALYVGKVKRNFWGRVIQHLGYYHVKRTQGLQLYHWAKNLGLKVRLHAYEFEPDMEDLVSIFELKLARILKPITGKHS</sequence>
<comment type="caution">
    <text evidence="1">The sequence shown here is derived from an EMBL/GenBank/DDBJ whole genome shotgun (WGS) entry which is preliminary data.</text>
</comment>
<dbReference type="AlphaFoldDB" id="A0A0F9WA17"/>
<reference evidence="1" key="1">
    <citation type="journal article" date="2015" name="Nature">
        <title>Complex archaea that bridge the gap between prokaryotes and eukaryotes.</title>
        <authorList>
            <person name="Spang A."/>
            <person name="Saw J.H."/>
            <person name="Jorgensen S.L."/>
            <person name="Zaremba-Niedzwiedzka K."/>
            <person name="Martijn J."/>
            <person name="Lind A.E."/>
            <person name="van Eijk R."/>
            <person name="Schleper C."/>
            <person name="Guy L."/>
            <person name="Ettema T.J."/>
        </authorList>
    </citation>
    <scope>NUCLEOTIDE SEQUENCE</scope>
</reference>
<gene>
    <name evidence="1" type="ORF">LCGC14_0308470</name>
</gene>
<dbReference type="InterPro" id="IPR035901">
    <property type="entry name" value="GIY-YIG_endonuc_sf"/>
</dbReference>